<proteinExistence type="predicted"/>
<keyword evidence="4 6" id="KW-1133">Transmembrane helix</keyword>
<evidence type="ECO:0000256" key="2">
    <source>
        <dbReference type="ARBA" id="ARBA00022475"/>
    </source>
</evidence>
<dbReference type="PANTHER" id="PTHR35007">
    <property type="entry name" value="INTEGRAL MEMBRANE PROTEIN-RELATED"/>
    <property type="match status" value="1"/>
</dbReference>
<protein>
    <submittedName>
        <fullName evidence="8">Type II secretion system F family protein</fullName>
    </submittedName>
</protein>
<accession>A0ABS2TDC0</accession>
<keyword evidence="3 6" id="KW-0812">Transmembrane</keyword>
<evidence type="ECO:0000313" key="9">
    <source>
        <dbReference type="Proteomes" id="UP000705983"/>
    </source>
</evidence>
<comment type="caution">
    <text evidence="8">The sequence shown here is derived from an EMBL/GenBank/DDBJ whole genome shotgun (WGS) entry which is preliminary data.</text>
</comment>
<evidence type="ECO:0000256" key="6">
    <source>
        <dbReference type="SAM" id="Phobius"/>
    </source>
</evidence>
<dbReference type="PANTHER" id="PTHR35007:SF3">
    <property type="entry name" value="POSSIBLE CONSERVED ALANINE RICH MEMBRANE PROTEIN"/>
    <property type="match status" value="1"/>
</dbReference>
<comment type="subcellular location">
    <subcellularLocation>
        <location evidence="1">Cell membrane</location>
        <topology evidence="1">Multi-pass membrane protein</topology>
    </subcellularLocation>
</comment>
<organism evidence="8 9">
    <name type="scientific">Flaviflexus equikiangi</name>
    <dbReference type="NCBI Taxonomy" id="2758573"/>
    <lineage>
        <taxon>Bacteria</taxon>
        <taxon>Bacillati</taxon>
        <taxon>Actinomycetota</taxon>
        <taxon>Actinomycetes</taxon>
        <taxon>Actinomycetales</taxon>
        <taxon>Actinomycetaceae</taxon>
        <taxon>Flaviflexus</taxon>
    </lineage>
</organism>
<dbReference type="InterPro" id="IPR018076">
    <property type="entry name" value="T2SS_GspF_dom"/>
</dbReference>
<evidence type="ECO:0000256" key="5">
    <source>
        <dbReference type="ARBA" id="ARBA00023136"/>
    </source>
</evidence>
<dbReference type="Pfam" id="PF00482">
    <property type="entry name" value="T2SSF"/>
    <property type="match status" value="1"/>
</dbReference>
<keyword evidence="2" id="KW-1003">Cell membrane</keyword>
<dbReference type="EMBL" id="JAFFJS010000001">
    <property type="protein sequence ID" value="MBM9432307.1"/>
    <property type="molecule type" value="Genomic_DNA"/>
</dbReference>
<evidence type="ECO:0000256" key="4">
    <source>
        <dbReference type="ARBA" id="ARBA00022989"/>
    </source>
</evidence>
<keyword evidence="9" id="KW-1185">Reference proteome</keyword>
<keyword evidence="5 6" id="KW-0472">Membrane</keyword>
<reference evidence="9" key="1">
    <citation type="submission" date="2021-02" db="EMBL/GenBank/DDBJ databases">
        <title>Leucobacter sp. CX169.</title>
        <authorList>
            <person name="Cheng Y."/>
        </authorList>
    </citation>
    <scope>NUCLEOTIDE SEQUENCE [LARGE SCALE GENOMIC DNA]</scope>
    <source>
        <strain evidence="9">JY899</strain>
    </source>
</reference>
<dbReference type="Proteomes" id="UP000705983">
    <property type="component" value="Unassembled WGS sequence"/>
</dbReference>
<evidence type="ECO:0000256" key="1">
    <source>
        <dbReference type="ARBA" id="ARBA00004651"/>
    </source>
</evidence>
<name>A0ABS2TDC0_9ACTO</name>
<feature type="transmembrane region" description="Helical" evidence="6">
    <location>
        <begin position="144"/>
        <end position="173"/>
    </location>
</feature>
<evidence type="ECO:0000313" key="8">
    <source>
        <dbReference type="EMBL" id="MBM9432307.1"/>
    </source>
</evidence>
<evidence type="ECO:0000259" key="7">
    <source>
        <dbReference type="Pfam" id="PF00482"/>
    </source>
</evidence>
<feature type="domain" description="Type II secretion system protein GspF" evidence="7">
    <location>
        <begin position="42"/>
        <end position="161"/>
    </location>
</feature>
<gene>
    <name evidence="8" type="ORF">JVW63_01090</name>
</gene>
<sequence length="176" mass="18606">MIAILVATVLLALLWPPRRLPRPPKAPPIKAKPIDEAMIIDLATALVSAGAAIPTVLQALGTCLPPGDEAEDAMRASRSLLMGASWEEAWQTSSGRLSRLSAALEPAWVDGAPPVVMLRRAAASVRARRLKDAQEAAARLGVRLVLPLGLCFLPAFFLIGVAPVIISMGMMVFGGR</sequence>
<dbReference type="RefSeq" id="WP_182172234.1">
    <property type="nucleotide sequence ID" value="NZ_CP059676.1"/>
</dbReference>
<evidence type="ECO:0000256" key="3">
    <source>
        <dbReference type="ARBA" id="ARBA00022692"/>
    </source>
</evidence>